<gene>
    <name evidence="1" type="ORF">LZZ85_26345</name>
</gene>
<organism evidence="1 2">
    <name type="scientific">Terrimonas ginsenosidimutans</name>
    <dbReference type="NCBI Taxonomy" id="2908004"/>
    <lineage>
        <taxon>Bacteria</taxon>
        <taxon>Pseudomonadati</taxon>
        <taxon>Bacteroidota</taxon>
        <taxon>Chitinophagia</taxon>
        <taxon>Chitinophagales</taxon>
        <taxon>Chitinophagaceae</taxon>
        <taxon>Terrimonas</taxon>
    </lineage>
</organism>
<dbReference type="PANTHER" id="PTHR32305:SF15">
    <property type="entry name" value="PROTEIN RHSA-RELATED"/>
    <property type="match status" value="1"/>
</dbReference>
<dbReference type="InterPro" id="IPR022385">
    <property type="entry name" value="Rhs_assc_core"/>
</dbReference>
<evidence type="ECO:0000313" key="1">
    <source>
        <dbReference type="EMBL" id="MCG2617849.1"/>
    </source>
</evidence>
<dbReference type="PANTHER" id="PTHR32305">
    <property type="match status" value="1"/>
</dbReference>
<dbReference type="InterPro" id="IPR050708">
    <property type="entry name" value="T6SS_VgrG/RHS"/>
</dbReference>
<dbReference type="Proteomes" id="UP001165367">
    <property type="component" value="Unassembled WGS sequence"/>
</dbReference>
<reference evidence="1" key="1">
    <citation type="submission" date="2022-01" db="EMBL/GenBank/DDBJ databases">
        <authorList>
            <person name="Jo J.-H."/>
            <person name="Im W.-T."/>
        </authorList>
    </citation>
    <scope>NUCLEOTIDE SEQUENCE</scope>
    <source>
        <strain evidence="1">NA20</strain>
    </source>
</reference>
<evidence type="ECO:0008006" key="3">
    <source>
        <dbReference type="Google" id="ProtNLM"/>
    </source>
</evidence>
<protein>
    <recommendedName>
        <fullName evidence="3">RHS repeat-associated core domain-containing protein</fullName>
    </recommendedName>
</protein>
<dbReference type="EMBL" id="JAKLTR010000026">
    <property type="protein sequence ID" value="MCG2617849.1"/>
    <property type="molecule type" value="Genomic_DNA"/>
</dbReference>
<accession>A0ABS9KZN9</accession>
<comment type="caution">
    <text evidence="1">The sequence shown here is derived from an EMBL/GenBank/DDBJ whole genome shotgun (WGS) entry which is preliminary data.</text>
</comment>
<proteinExistence type="predicted"/>
<sequence length="485" mass="53399">MRDAVKGEAGGNAYQVDIDNQAAFNYTYDRIGNLVSDAKEHISNIAWTVYGKIRSITKDDGTVIEYLYDVSGNRVSKTVTPPSGSNEVVKTTVYVRDASGNVMGVYEKAGVAAIRQTETHLYGSSRIGMATEFSEAGVDTVVQSGTGFAKLSIFTRHEKLFELSNHLGNVLVTVSDKRVPYCPEDNSNVYCGTDGMGQPQVCACSSSSYSYFFRAEVVSANDYYPFGMGMVGRNYSSGAYRYGFNGKENDNEVKTDANGNDIVEAQQDYGMRIYDTRLGKFLSVDPLSKKYPFYTPYQFASNSPILSVDIDGLESNTNLNPVEGNFINRYVKSIFRNIIGFDPERPGPFTTIADPRMGAEALDQQLMPYRSLGEMLQGKKFEETEFGKYAKAYGDAVLNGDPDALGNLTADALQLAFALAGARQQYKENLAVFGGDANEFTKQWNKGAREFKISDEATVKTTVKKPVAAAVRVMRELTLLLRISE</sequence>
<evidence type="ECO:0000313" key="2">
    <source>
        <dbReference type="Proteomes" id="UP001165367"/>
    </source>
</evidence>
<dbReference type="Gene3D" id="2.180.10.10">
    <property type="entry name" value="RHS repeat-associated core"/>
    <property type="match status" value="1"/>
</dbReference>
<keyword evidence="2" id="KW-1185">Reference proteome</keyword>
<dbReference type="NCBIfam" id="TIGR03696">
    <property type="entry name" value="Rhs_assc_core"/>
    <property type="match status" value="1"/>
</dbReference>
<dbReference type="RefSeq" id="WP_237876725.1">
    <property type="nucleotide sequence ID" value="NZ_JAKLTR010000026.1"/>
</dbReference>
<name>A0ABS9KZN9_9BACT</name>